<gene>
    <name evidence="5" type="ORF">SAMN02745752_01888</name>
</gene>
<keyword evidence="1 2" id="KW-0413">Isomerase</keyword>
<dbReference type="GO" id="GO:0046487">
    <property type="term" value="P:glyoxylate metabolic process"/>
    <property type="evidence" value="ECO:0007669"/>
    <property type="project" value="TreeGrafter"/>
</dbReference>
<dbReference type="PIRSF" id="PIRSF006241">
    <property type="entry name" value="HyI"/>
    <property type="match status" value="1"/>
</dbReference>
<dbReference type="RefSeq" id="WP_084662096.1">
    <property type="nucleotide sequence ID" value="NZ_FPJW01000006.1"/>
</dbReference>
<evidence type="ECO:0000313" key="5">
    <source>
        <dbReference type="EMBL" id="SFX50089.1"/>
    </source>
</evidence>
<keyword evidence="6" id="KW-1185">Reference proteome</keyword>
<dbReference type="Proteomes" id="UP000182350">
    <property type="component" value="Unassembled WGS sequence"/>
</dbReference>
<dbReference type="EMBL" id="FPJW01000006">
    <property type="protein sequence ID" value="SFX50089.1"/>
    <property type="molecule type" value="Genomic_DNA"/>
</dbReference>
<organism evidence="5 6">
    <name type="scientific">Marinospirillum alkaliphilum DSM 21637</name>
    <dbReference type="NCBI Taxonomy" id="1122209"/>
    <lineage>
        <taxon>Bacteria</taxon>
        <taxon>Pseudomonadati</taxon>
        <taxon>Pseudomonadota</taxon>
        <taxon>Gammaproteobacteria</taxon>
        <taxon>Oceanospirillales</taxon>
        <taxon>Oceanospirillaceae</taxon>
        <taxon>Marinospirillum</taxon>
    </lineage>
</organism>
<dbReference type="InterPro" id="IPR026040">
    <property type="entry name" value="HyI-like"/>
</dbReference>
<sequence>MKLAANISLLFRDLPLLQRITQARQLGFSGVEVQFPYELAVSDWQSALQAADMPLVLINLPAGDFMQGGDGLACHPQRKHAFRQALEQALPYLDTLQPEVFNILAGRQPLEYETQACLDCLLDNLQFACERLADYPLRITCEPINNLDQPRYLTPRVADWTRLAEALQQPAFGLQLDIYHAARMQEDLTALIKEYAAQLAHIQFADSPGRSHPGTGNLNLDDLFQQLAEVGYSHWLAAEFPADSHEDFTWLSHIHGIL</sequence>
<dbReference type="InterPro" id="IPR036237">
    <property type="entry name" value="Xyl_isomerase-like_sf"/>
</dbReference>
<evidence type="ECO:0000256" key="3">
    <source>
        <dbReference type="PIRSR" id="PIRSR006241-50"/>
    </source>
</evidence>
<name>A0A1K1XK74_9GAMM</name>
<dbReference type="SUPFAM" id="SSF51658">
    <property type="entry name" value="Xylose isomerase-like"/>
    <property type="match status" value="1"/>
</dbReference>
<accession>A0A1K1XK74</accession>
<evidence type="ECO:0000313" key="6">
    <source>
        <dbReference type="Proteomes" id="UP000182350"/>
    </source>
</evidence>
<protein>
    <submittedName>
        <fullName evidence="5">Hydroxypyruvate isomerase</fullName>
    </submittedName>
</protein>
<evidence type="ECO:0000259" key="4">
    <source>
        <dbReference type="Pfam" id="PF01261"/>
    </source>
</evidence>
<dbReference type="PANTHER" id="PTHR43489:SF6">
    <property type="entry name" value="HYDROXYPYRUVATE ISOMERASE-RELATED"/>
    <property type="match status" value="1"/>
</dbReference>
<feature type="active site" description="Proton donor/acceptor" evidence="3">
    <location>
        <position position="142"/>
    </location>
</feature>
<dbReference type="AlphaFoldDB" id="A0A1K1XK74"/>
<dbReference type="Gene3D" id="3.20.20.150">
    <property type="entry name" value="Divalent-metal-dependent TIM barrel enzymes"/>
    <property type="match status" value="1"/>
</dbReference>
<dbReference type="InterPro" id="IPR050417">
    <property type="entry name" value="Sugar_Epim/Isomerase"/>
</dbReference>
<dbReference type="STRING" id="1122209.SAMN02745752_01888"/>
<keyword evidence="5" id="KW-0670">Pyruvate</keyword>
<evidence type="ECO:0000256" key="2">
    <source>
        <dbReference type="PIRNR" id="PIRNR006241"/>
    </source>
</evidence>
<comment type="similarity">
    <text evidence="2">Belongs to the hyi family.</text>
</comment>
<dbReference type="Pfam" id="PF01261">
    <property type="entry name" value="AP_endonuc_2"/>
    <property type="match status" value="1"/>
</dbReference>
<feature type="domain" description="Xylose isomerase-like TIM barrel" evidence="4">
    <location>
        <begin position="21"/>
        <end position="246"/>
    </location>
</feature>
<evidence type="ECO:0000256" key="1">
    <source>
        <dbReference type="ARBA" id="ARBA00023235"/>
    </source>
</evidence>
<dbReference type="GO" id="GO:0008903">
    <property type="term" value="F:hydroxypyruvate isomerase activity"/>
    <property type="evidence" value="ECO:0007669"/>
    <property type="project" value="TreeGrafter"/>
</dbReference>
<dbReference type="PANTHER" id="PTHR43489">
    <property type="entry name" value="ISOMERASE"/>
    <property type="match status" value="1"/>
</dbReference>
<dbReference type="OrthoDB" id="9786584at2"/>
<feature type="active site" description="Proton donor/acceptor" evidence="3">
    <location>
        <position position="239"/>
    </location>
</feature>
<dbReference type="InterPro" id="IPR013022">
    <property type="entry name" value="Xyl_isomerase-like_TIM-brl"/>
</dbReference>
<proteinExistence type="inferred from homology"/>
<reference evidence="5 6" key="1">
    <citation type="submission" date="2016-11" db="EMBL/GenBank/DDBJ databases">
        <authorList>
            <person name="Jaros S."/>
            <person name="Januszkiewicz K."/>
            <person name="Wedrychowicz H."/>
        </authorList>
    </citation>
    <scope>NUCLEOTIDE SEQUENCE [LARGE SCALE GENOMIC DNA]</scope>
    <source>
        <strain evidence="5 6">DSM 21637</strain>
    </source>
</reference>